<feature type="chain" id="PRO_5043586361" evidence="1">
    <location>
        <begin position="22"/>
        <end position="193"/>
    </location>
</feature>
<keyword evidence="1" id="KW-0732">Signal</keyword>
<accession>A0AAV9D9T6</accession>
<organism evidence="2 3">
    <name type="scientific">Acorus calamus</name>
    <name type="common">Sweet flag</name>
    <dbReference type="NCBI Taxonomy" id="4465"/>
    <lineage>
        <taxon>Eukaryota</taxon>
        <taxon>Viridiplantae</taxon>
        <taxon>Streptophyta</taxon>
        <taxon>Embryophyta</taxon>
        <taxon>Tracheophyta</taxon>
        <taxon>Spermatophyta</taxon>
        <taxon>Magnoliopsida</taxon>
        <taxon>Liliopsida</taxon>
        <taxon>Acoraceae</taxon>
        <taxon>Acorus</taxon>
    </lineage>
</organism>
<dbReference type="PANTHER" id="PTHR33107:SF5">
    <property type="entry name" value="KUNITZ TRYPSIN INHIBITOR 5"/>
    <property type="match status" value="1"/>
</dbReference>
<comment type="caution">
    <text evidence="2">The sequence shown here is derived from an EMBL/GenBank/DDBJ whole genome shotgun (WGS) entry which is preliminary data.</text>
</comment>
<protein>
    <submittedName>
        <fullName evidence="2">Uncharacterized protein</fullName>
    </submittedName>
</protein>
<evidence type="ECO:0000313" key="2">
    <source>
        <dbReference type="EMBL" id="KAK1297604.1"/>
    </source>
</evidence>
<feature type="signal peptide" evidence="1">
    <location>
        <begin position="1"/>
        <end position="21"/>
    </location>
</feature>
<reference evidence="2" key="1">
    <citation type="journal article" date="2023" name="Nat. Commun.">
        <title>Diploid and tetraploid genomes of Acorus and the evolution of monocots.</title>
        <authorList>
            <person name="Ma L."/>
            <person name="Liu K.W."/>
            <person name="Li Z."/>
            <person name="Hsiao Y.Y."/>
            <person name="Qi Y."/>
            <person name="Fu T."/>
            <person name="Tang G.D."/>
            <person name="Zhang D."/>
            <person name="Sun W.H."/>
            <person name="Liu D.K."/>
            <person name="Li Y."/>
            <person name="Chen G.Z."/>
            <person name="Liu X.D."/>
            <person name="Liao X.Y."/>
            <person name="Jiang Y.T."/>
            <person name="Yu X."/>
            <person name="Hao Y."/>
            <person name="Huang J."/>
            <person name="Zhao X.W."/>
            <person name="Ke S."/>
            <person name="Chen Y.Y."/>
            <person name="Wu W.L."/>
            <person name="Hsu J.L."/>
            <person name="Lin Y.F."/>
            <person name="Huang M.D."/>
            <person name="Li C.Y."/>
            <person name="Huang L."/>
            <person name="Wang Z.W."/>
            <person name="Zhao X."/>
            <person name="Zhong W.Y."/>
            <person name="Peng D.H."/>
            <person name="Ahmad S."/>
            <person name="Lan S."/>
            <person name="Zhang J.S."/>
            <person name="Tsai W.C."/>
            <person name="Van de Peer Y."/>
            <person name="Liu Z.J."/>
        </authorList>
    </citation>
    <scope>NUCLEOTIDE SEQUENCE</scope>
    <source>
        <strain evidence="2">CP</strain>
    </source>
</reference>
<dbReference type="Pfam" id="PF00197">
    <property type="entry name" value="Kunitz_legume"/>
    <property type="match status" value="1"/>
</dbReference>
<dbReference type="InterPro" id="IPR002160">
    <property type="entry name" value="Prot_inh_Kunz-lg"/>
</dbReference>
<dbReference type="SUPFAM" id="SSF50386">
    <property type="entry name" value="STI-like"/>
    <property type="match status" value="1"/>
</dbReference>
<evidence type="ECO:0000256" key="1">
    <source>
        <dbReference type="SAM" id="SignalP"/>
    </source>
</evidence>
<dbReference type="Gene3D" id="2.80.10.50">
    <property type="match status" value="1"/>
</dbReference>
<dbReference type="Proteomes" id="UP001180020">
    <property type="component" value="Unassembled WGS sequence"/>
</dbReference>
<dbReference type="GO" id="GO:0004866">
    <property type="term" value="F:endopeptidase inhibitor activity"/>
    <property type="evidence" value="ECO:0007669"/>
    <property type="project" value="InterPro"/>
</dbReference>
<dbReference type="EMBL" id="JAUJYO010000015">
    <property type="protein sequence ID" value="KAK1297604.1"/>
    <property type="molecule type" value="Genomic_DNA"/>
</dbReference>
<dbReference type="InterPro" id="IPR011065">
    <property type="entry name" value="Kunitz_inhibitor_STI-like_sf"/>
</dbReference>
<dbReference type="PRINTS" id="PR00291">
    <property type="entry name" value="KUNITZINHBTR"/>
</dbReference>
<gene>
    <name evidence="2" type="ORF">QJS10_CPB15g01111</name>
</gene>
<keyword evidence="3" id="KW-1185">Reference proteome</keyword>
<sequence>MKPTLLLLLPFLLLSLSSSSAANDPVLDQSGHKLRRGVEYYILPAVTDVGGGVTTYPRNNRTCPLDVALDVSGVTDGRALTISPADAKKDTVRLLTDAYFQFTGATICITSDKWTLVDETSTGGRRIITTGGEGSPFKIDKMGSLDDVYKLVFCPTVCDTCRPICQDVGVVSEEGKRWLVLSDQAFPFVFKRA</sequence>
<reference evidence="2" key="2">
    <citation type="submission" date="2023-06" db="EMBL/GenBank/DDBJ databases">
        <authorList>
            <person name="Ma L."/>
            <person name="Liu K.-W."/>
            <person name="Li Z."/>
            <person name="Hsiao Y.-Y."/>
            <person name="Qi Y."/>
            <person name="Fu T."/>
            <person name="Tang G."/>
            <person name="Zhang D."/>
            <person name="Sun W.-H."/>
            <person name="Liu D.-K."/>
            <person name="Li Y."/>
            <person name="Chen G.-Z."/>
            <person name="Liu X.-D."/>
            <person name="Liao X.-Y."/>
            <person name="Jiang Y.-T."/>
            <person name="Yu X."/>
            <person name="Hao Y."/>
            <person name="Huang J."/>
            <person name="Zhao X.-W."/>
            <person name="Ke S."/>
            <person name="Chen Y.-Y."/>
            <person name="Wu W.-L."/>
            <person name="Hsu J.-L."/>
            <person name="Lin Y.-F."/>
            <person name="Huang M.-D."/>
            <person name="Li C.-Y."/>
            <person name="Huang L."/>
            <person name="Wang Z.-W."/>
            <person name="Zhao X."/>
            <person name="Zhong W.-Y."/>
            <person name="Peng D.-H."/>
            <person name="Ahmad S."/>
            <person name="Lan S."/>
            <person name="Zhang J.-S."/>
            <person name="Tsai W.-C."/>
            <person name="Van De Peer Y."/>
            <person name="Liu Z.-J."/>
        </authorList>
    </citation>
    <scope>NUCLEOTIDE SEQUENCE</scope>
    <source>
        <strain evidence="2">CP</strain>
        <tissue evidence="2">Leaves</tissue>
    </source>
</reference>
<dbReference type="PANTHER" id="PTHR33107">
    <property type="entry name" value="KUNITZ TRYPSIN INHIBITOR 2"/>
    <property type="match status" value="1"/>
</dbReference>
<dbReference type="SMART" id="SM00452">
    <property type="entry name" value="STI"/>
    <property type="match status" value="1"/>
</dbReference>
<name>A0AAV9D9T6_ACOCL</name>
<evidence type="ECO:0000313" key="3">
    <source>
        <dbReference type="Proteomes" id="UP001180020"/>
    </source>
</evidence>
<dbReference type="AlphaFoldDB" id="A0AAV9D9T6"/>
<proteinExistence type="predicted"/>